<dbReference type="RefSeq" id="WP_093140567.1">
    <property type="nucleotide sequence ID" value="NZ_BMWO01000001.1"/>
</dbReference>
<dbReference type="OrthoDB" id="1148539at2"/>
<dbReference type="Proteomes" id="UP000199321">
    <property type="component" value="Unassembled WGS sequence"/>
</dbReference>
<sequence length="207" mass="23951">MKTNKLLWIIAIVLLPLLTGCGNNDGFDGHLYIVSRNTDSKEGNLVLKYNLSDIKISHIGVAFSTDKDAPVYNVSYGEVNEANSALLKETLSEFWISPNPEDNRFWEFTISKEEYKRAKKYIESQEKETIYFDFSPDTELGMYCSEFVYTVLNKANSERFKSEPTCEKMKGFERMATNEDYLCYHPADFFLAYKQNSLTTNKRLIED</sequence>
<organism evidence="1 2">
    <name type="scientific">Ulvibacter litoralis</name>
    <dbReference type="NCBI Taxonomy" id="227084"/>
    <lineage>
        <taxon>Bacteria</taxon>
        <taxon>Pseudomonadati</taxon>
        <taxon>Bacteroidota</taxon>
        <taxon>Flavobacteriia</taxon>
        <taxon>Flavobacteriales</taxon>
        <taxon>Flavobacteriaceae</taxon>
        <taxon>Ulvibacter</taxon>
    </lineage>
</organism>
<evidence type="ECO:0000313" key="1">
    <source>
        <dbReference type="EMBL" id="SDE45435.1"/>
    </source>
</evidence>
<dbReference type="EMBL" id="FNBA01000001">
    <property type="protein sequence ID" value="SDE45435.1"/>
    <property type="molecule type" value="Genomic_DNA"/>
</dbReference>
<evidence type="ECO:0008006" key="3">
    <source>
        <dbReference type="Google" id="ProtNLM"/>
    </source>
</evidence>
<dbReference type="SUPFAM" id="SSF54001">
    <property type="entry name" value="Cysteine proteinases"/>
    <property type="match status" value="1"/>
</dbReference>
<protein>
    <recommendedName>
        <fullName evidence="3">Permuted papain-like amidase enzyme, YaeF/YiiX, C92 family</fullName>
    </recommendedName>
</protein>
<keyword evidence="2" id="KW-1185">Reference proteome</keyword>
<dbReference type="PROSITE" id="PS51257">
    <property type="entry name" value="PROKAR_LIPOPROTEIN"/>
    <property type="match status" value="1"/>
</dbReference>
<reference evidence="1 2" key="1">
    <citation type="submission" date="2016-10" db="EMBL/GenBank/DDBJ databases">
        <authorList>
            <person name="de Groot N.N."/>
        </authorList>
    </citation>
    <scope>NUCLEOTIDE SEQUENCE [LARGE SCALE GENOMIC DNA]</scope>
    <source>
        <strain evidence="1 2">DSM 16195</strain>
    </source>
</reference>
<dbReference type="InterPro" id="IPR038765">
    <property type="entry name" value="Papain-like_cys_pep_sf"/>
</dbReference>
<gene>
    <name evidence="1" type="ORF">SAMN05421855_101709</name>
</gene>
<name>A0A1G7D3X5_9FLAO</name>
<evidence type="ECO:0000313" key="2">
    <source>
        <dbReference type="Proteomes" id="UP000199321"/>
    </source>
</evidence>
<dbReference type="Gene3D" id="3.90.1720.10">
    <property type="entry name" value="endopeptidase domain like (from Nostoc punctiforme)"/>
    <property type="match status" value="1"/>
</dbReference>
<dbReference type="AlphaFoldDB" id="A0A1G7D3X5"/>
<accession>A0A1G7D3X5</accession>
<proteinExistence type="predicted"/>